<dbReference type="CDD" id="cd00093">
    <property type="entry name" value="HTH_XRE"/>
    <property type="match status" value="1"/>
</dbReference>
<feature type="domain" description="HTH cro/C1-type" evidence="1">
    <location>
        <begin position="9"/>
        <end position="62"/>
    </location>
</feature>
<reference evidence="2 3" key="1">
    <citation type="submission" date="2016-08" db="EMBL/GenBank/DDBJ databases">
        <authorList>
            <person name="Seilhamer J.J."/>
        </authorList>
    </citation>
    <scope>NUCLEOTIDE SEQUENCE [LARGE SCALE GENOMIC DNA]</scope>
    <source>
        <strain evidence="2 3">VC14762</strain>
    </source>
</reference>
<comment type="caution">
    <text evidence="2">The sequence shown here is derived from an EMBL/GenBank/DDBJ whole genome shotgun (WGS) entry which is preliminary data.</text>
</comment>
<gene>
    <name evidence="2" type="ORF">A8E72_31745</name>
</gene>
<protein>
    <recommendedName>
        <fullName evidence="1">HTH cro/C1-type domain-containing protein</fullName>
    </recommendedName>
</protein>
<dbReference type="InterPro" id="IPR001387">
    <property type="entry name" value="Cro/C1-type_HTH"/>
</dbReference>
<evidence type="ECO:0000313" key="3">
    <source>
        <dbReference type="Proteomes" id="UP000188543"/>
    </source>
</evidence>
<evidence type="ECO:0000313" key="2">
    <source>
        <dbReference type="EMBL" id="ONU77441.1"/>
    </source>
</evidence>
<dbReference type="Pfam" id="PF01381">
    <property type="entry name" value="HTH_3"/>
    <property type="match status" value="1"/>
</dbReference>
<evidence type="ECO:0000259" key="1">
    <source>
        <dbReference type="PROSITE" id="PS50943"/>
    </source>
</evidence>
<dbReference type="AlphaFoldDB" id="A0A1V2VUZ1"/>
<dbReference type="PROSITE" id="PS50943">
    <property type="entry name" value="HTH_CROC1"/>
    <property type="match status" value="1"/>
</dbReference>
<dbReference type="SUPFAM" id="SSF47413">
    <property type="entry name" value="lambda repressor-like DNA-binding domains"/>
    <property type="match status" value="1"/>
</dbReference>
<sequence length="141" mass="14939">MNVDIGERLKEERGRLEMNQTQFAAIAGVGKTTQINYESGNRLPDAGYLAALAKIGLDVQYVVTGVRSSVALTPDERELVERFRAAPLSVKSAAIGALSAGANPPTSSKFSIDFGQATIGQNNTVSGGKHKFSVTTPSKKK</sequence>
<accession>A0A1V2VUZ1</accession>
<name>A0A1V2VUZ1_9BURK</name>
<dbReference type="EMBL" id="MUTJ01000093">
    <property type="protein sequence ID" value="ONU77441.1"/>
    <property type="molecule type" value="Genomic_DNA"/>
</dbReference>
<dbReference type="Proteomes" id="UP000188543">
    <property type="component" value="Unassembled WGS sequence"/>
</dbReference>
<dbReference type="Gene3D" id="1.10.260.40">
    <property type="entry name" value="lambda repressor-like DNA-binding domains"/>
    <property type="match status" value="1"/>
</dbReference>
<dbReference type="InterPro" id="IPR010982">
    <property type="entry name" value="Lambda_DNA-bd_dom_sf"/>
</dbReference>
<proteinExistence type="predicted"/>
<dbReference type="SMART" id="SM00530">
    <property type="entry name" value="HTH_XRE"/>
    <property type="match status" value="1"/>
</dbReference>
<dbReference type="GO" id="GO:0003677">
    <property type="term" value="F:DNA binding"/>
    <property type="evidence" value="ECO:0007669"/>
    <property type="project" value="InterPro"/>
</dbReference>
<organism evidence="2 3">
    <name type="scientific">Burkholderia cenocepacia</name>
    <dbReference type="NCBI Taxonomy" id="95486"/>
    <lineage>
        <taxon>Bacteria</taxon>
        <taxon>Pseudomonadati</taxon>
        <taxon>Pseudomonadota</taxon>
        <taxon>Betaproteobacteria</taxon>
        <taxon>Burkholderiales</taxon>
        <taxon>Burkholderiaceae</taxon>
        <taxon>Burkholderia</taxon>
        <taxon>Burkholderia cepacia complex</taxon>
    </lineage>
</organism>